<evidence type="ECO:0008006" key="6">
    <source>
        <dbReference type="Google" id="ProtNLM"/>
    </source>
</evidence>
<evidence type="ECO:0000313" key="3">
    <source>
        <dbReference type="EMBL" id="MBB6126093.1"/>
    </source>
</evidence>
<name>A0A1N6PGV2_9SPHI</name>
<reference evidence="4 5" key="1">
    <citation type="submission" date="2020-08" db="EMBL/GenBank/DDBJ databases">
        <title>Genomic Encyclopedia of Type Strains, Phase IV (KMG-V): Genome sequencing to study the core and pangenomes of soil and plant-associated prokaryotes.</title>
        <authorList>
            <person name="Whitman W."/>
        </authorList>
    </citation>
    <scope>NUCLEOTIDE SEQUENCE [LARGE SCALE GENOMIC DNA]</scope>
    <source>
        <strain evidence="2 4">ANJLi2</strain>
        <strain evidence="3 5">MP601</strain>
    </source>
</reference>
<keyword evidence="4" id="KW-1185">Reference proteome</keyword>
<evidence type="ECO:0000313" key="4">
    <source>
        <dbReference type="Proteomes" id="UP000541583"/>
    </source>
</evidence>
<feature type="chain" id="PRO_5044563048" description="Outer membrane protein beta-barrel domain-containing protein" evidence="1">
    <location>
        <begin position="19"/>
        <end position="204"/>
    </location>
</feature>
<evidence type="ECO:0000313" key="5">
    <source>
        <dbReference type="Proteomes" id="UP000548326"/>
    </source>
</evidence>
<comment type="caution">
    <text evidence="3">The sequence shown here is derived from an EMBL/GenBank/DDBJ whole genome shotgun (WGS) entry which is preliminary data.</text>
</comment>
<proteinExistence type="predicted"/>
<dbReference type="STRING" id="354630.SAMN05421821_101493"/>
<dbReference type="Proteomes" id="UP000541583">
    <property type="component" value="Unassembled WGS sequence"/>
</dbReference>
<protein>
    <recommendedName>
        <fullName evidence="6">Outer membrane protein beta-barrel domain-containing protein</fullName>
    </recommendedName>
</protein>
<dbReference type="EMBL" id="JACHCA010000001">
    <property type="protein sequence ID" value="MBB6126093.1"/>
    <property type="molecule type" value="Genomic_DNA"/>
</dbReference>
<feature type="signal peptide" evidence="1">
    <location>
        <begin position="1"/>
        <end position="18"/>
    </location>
</feature>
<evidence type="ECO:0000256" key="1">
    <source>
        <dbReference type="SAM" id="SignalP"/>
    </source>
</evidence>
<sequence>MKQLFTLICFLMTTVAFAQKPPTAPIVAKALLSKRDSTTESDTSKENKEPRYYYLSVNTNVFVNTKGGFAKRFAPAIEFGRTYGIFDIGLATGYTNTLSGDTSHYLEFRPTINVFSKGRFAEALCLGAGYVLGAKQGLMTEICNSINFNISETIAIAVTQGYVFYDGTNNNRGTQYMGLAFTYNFLKPHSVNKQRKKKAIVSDN</sequence>
<dbReference type="AlphaFoldDB" id="A0A1N6PGV2"/>
<organism evidence="3 5">
    <name type="scientific">Mucilaginibacter lappiensis</name>
    <dbReference type="NCBI Taxonomy" id="354630"/>
    <lineage>
        <taxon>Bacteria</taxon>
        <taxon>Pseudomonadati</taxon>
        <taxon>Bacteroidota</taxon>
        <taxon>Sphingobacteriia</taxon>
        <taxon>Sphingobacteriales</taxon>
        <taxon>Sphingobacteriaceae</taxon>
        <taxon>Mucilaginibacter</taxon>
    </lineage>
</organism>
<dbReference type="OrthoDB" id="791340at2"/>
<keyword evidence="1" id="KW-0732">Signal</keyword>
<accession>A0A1N6PGV2</accession>
<dbReference type="Proteomes" id="UP000548326">
    <property type="component" value="Unassembled WGS sequence"/>
</dbReference>
<dbReference type="RefSeq" id="WP_139332173.1">
    <property type="nucleotide sequence ID" value="NZ_FTMG01000001.1"/>
</dbReference>
<dbReference type="EMBL" id="JACHCB010000001">
    <property type="protein sequence ID" value="MBB6107587.1"/>
    <property type="molecule type" value="Genomic_DNA"/>
</dbReference>
<gene>
    <name evidence="3" type="ORF">HDF22_000194</name>
    <name evidence="2" type="ORF">HDF23_000317</name>
</gene>
<evidence type="ECO:0000313" key="2">
    <source>
        <dbReference type="EMBL" id="MBB6107587.1"/>
    </source>
</evidence>